<evidence type="ECO:0000313" key="1">
    <source>
        <dbReference type="EMBL" id="CAX58601.1"/>
    </source>
</evidence>
<reference evidence="1 2" key="1">
    <citation type="journal article" date="2010" name="BMC Genomics">
        <title>Genome comparison of the epiphytic bacteria Erwinia billingiae and E. tasmaniensis with the pear pathogen E. pyrifoliae.</title>
        <authorList>
            <person name="Kube M."/>
            <person name="Migdoll A.M."/>
            <person name="Gehring I."/>
            <person name="Heitmann K."/>
            <person name="Mayer Y."/>
            <person name="Kuhl H."/>
            <person name="Knaust F."/>
            <person name="Geider K."/>
            <person name="Reinhardt R."/>
        </authorList>
    </citation>
    <scope>NUCLEOTIDE SEQUENCE [LARGE SCALE GENOMIC DNA]</scope>
    <source>
        <strain evidence="1 2">Eb661</strain>
    </source>
</reference>
<organism evidence="2">
    <name type="scientific">Erwinia billingiae (strain Eb661)</name>
    <dbReference type="NCBI Taxonomy" id="634500"/>
    <lineage>
        <taxon>Bacteria</taxon>
        <taxon>Pseudomonadati</taxon>
        <taxon>Pseudomonadota</taxon>
        <taxon>Gammaproteobacteria</taxon>
        <taxon>Enterobacterales</taxon>
        <taxon>Erwiniaceae</taxon>
        <taxon>Erwinia</taxon>
    </lineage>
</organism>
<dbReference type="Proteomes" id="UP000008793">
    <property type="component" value="Chromosome"/>
</dbReference>
<keyword evidence="2" id="KW-1185">Reference proteome</keyword>
<protein>
    <submittedName>
        <fullName evidence="1">Conserved uncharacterized protein</fullName>
    </submittedName>
</protein>
<gene>
    <name evidence="1" type="ordered locus">EbC_10700</name>
</gene>
<dbReference type="EMBL" id="FP236843">
    <property type="protein sequence ID" value="CAX58601.1"/>
    <property type="molecule type" value="Genomic_DNA"/>
</dbReference>
<dbReference type="GeneID" id="90511088"/>
<accession>D8MP44</accession>
<proteinExistence type="predicted"/>
<evidence type="ECO:0000313" key="2">
    <source>
        <dbReference type="Proteomes" id="UP000008793"/>
    </source>
</evidence>
<sequence>MCGVCGLLDSGPQWSDPLQNTLPRRQLRLQQMAMLNHALAPFRLKLTDFHTSWVLASPTGQQVIVNSLEQIWQEAEALLKRPLDPLDDDWLDALEQTR</sequence>
<dbReference type="eggNOG" id="ENOG50330Q4">
    <property type="taxonomic scope" value="Bacteria"/>
</dbReference>
<dbReference type="STRING" id="634500.EbC_10700"/>
<dbReference type="KEGG" id="ebi:EbC_10700"/>
<dbReference type="RefSeq" id="WP_013201098.1">
    <property type="nucleotide sequence ID" value="NC_014306.1"/>
</dbReference>
<name>D8MP44_ERWBE</name>
<dbReference type="AlphaFoldDB" id="D8MP44"/>
<dbReference type="HOGENOM" id="CLU_156639_0_0_6"/>